<keyword evidence="1 3" id="KW-0808">Transferase</keyword>
<dbReference type="RefSeq" id="WP_162445954.1">
    <property type="nucleotide sequence ID" value="NZ_CP048222.1"/>
</dbReference>
<organism evidence="3 4">
    <name type="scientific">Rhodocytophaga rosea</name>
    <dbReference type="NCBI Taxonomy" id="2704465"/>
    <lineage>
        <taxon>Bacteria</taxon>
        <taxon>Pseudomonadati</taxon>
        <taxon>Bacteroidota</taxon>
        <taxon>Cytophagia</taxon>
        <taxon>Cytophagales</taxon>
        <taxon>Rhodocytophagaceae</taxon>
        <taxon>Rhodocytophaga</taxon>
    </lineage>
</organism>
<name>A0A6C0GPL5_9BACT</name>
<evidence type="ECO:0000256" key="1">
    <source>
        <dbReference type="ARBA" id="ARBA00022679"/>
    </source>
</evidence>
<dbReference type="InterPro" id="IPR016181">
    <property type="entry name" value="Acyl_CoA_acyltransferase"/>
</dbReference>
<feature type="domain" description="N-acetyltransferase" evidence="2">
    <location>
        <begin position="4"/>
        <end position="156"/>
    </location>
</feature>
<dbReference type="PANTHER" id="PTHR13947:SF37">
    <property type="entry name" value="LD18367P"/>
    <property type="match status" value="1"/>
</dbReference>
<dbReference type="GO" id="GO:0008080">
    <property type="term" value="F:N-acetyltransferase activity"/>
    <property type="evidence" value="ECO:0007669"/>
    <property type="project" value="InterPro"/>
</dbReference>
<sequence length="160" mass="18134">MEAIHFRLATNSDRNVIIELVKSSLTEFNLTYSPESSDRDLQDIEMSYMHNGGTFEVLENEASEIIGTIALLKIDNTICKLRKMYVRKNERGKGLGSRLLTRIIEKARQSGFSQIILETEHSMKAAINLYKKFGFSAIASQAVSPRCDIVMKLDLLCEKK</sequence>
<dbReference type="PROSITE" id="PS51186">
    <property type="entry name" value="GNAT"/>
    <property type="match status" value="1"/>
</dbReference>
<dbReference type="Gene3D" id="3.40.630.30">
    <property type="match status" value="1"/>
</dbReference>
<dbReference type="Pfam" id="PF00583">
    <property type="entry name" value="Acetyltransf_1"/>
    <property type="match status" value="1"/>
</dbReference>
<dbReference type="Proteomes" id="UP000480178">
    <property type="component" value="Chromosome"/>
</dbReference>
<keyword evidence="4" id="KW-1185">Reference proteome</keyword>
<dbReference type="EMBL" id="CP048222">
    <property type="protein sequence ID" value="QHT69971.1"/>
    <property type="molecule type" value="Genomic_DNA"/>
</dbReference>
<evidence type="ECO:0000259" key="2">
    <source>
        <dbReference type="PROSITE" id="PS51186"/>
    </source>
</evidence>
<accession>A0A6C0GPL5</accession>
<dbReference type="CDD" id="cd04301">
    <property type="entry name" value="NAT_SF"/>
    <property type="match status" value="1"/>
</dbReference>
<dbReference type="InterPro" id="IPR000182">
    <property type="entry name" value="GNAT_dom"/>
</dbReference>
<dbReference type="SUPFAM" id="SSF55729">
    <property type="entry name" value="Acyl-CoA N-acyltransferases (Nat)"/>
    <property type="match status" value="1"/>
</dbReference>
<evidence type="ECO:0000313" key="4">
    <source>
        <dbReference type="Proteomes" id="UP000480178"/>
    </source>
</evidence>
<dbReference type="KEGG" id="rhoz:GXP67_26655"/>
<dbReference type="AlphaFoldDB" id="A0A6C0GPL5"/>
<proteinExistence type="predicted"/>
<gene>
    <name evidence="3" type="ORF">GXP67_26655</name>
</gene>
<dbReference type="InterPro" id="IPR050769">
    <property type="entry name" value="NAT_camello-type"/>
</dbReference>
<evidence type="ECO:0000313" key="3">
    <source>
        <dbReference type="EMBL" id="QHT69971.1"/>
    </source>
</evidence>
<dbReference type="PANTHER" id="PTHR13947">
    <property type="entry name" value="GNAT FAMILY N-ACETYLTRANSFERASE"/>
    <property type="match status" value="1"/>
</dbReference>
<protein>
    <submittedName>
        <fullName evidence="3">GNAT family N-acetyltransferase</fullName>
    </submittedName>
</protein>
<reference evidence="3 4" key="1">
    <citation type="submission" date="2020-01" db="EMBL/GenBank/DDBJ databases">
        <authorList>
            <person name="Kim M.K."/>
        </authorList>
    </citation>
    <scope>NUCLEOTIDE SEQUENCE [LARGE SCALE GENOMIC DNA]</scope>
    <source>
        <strain evidence="3 4">172606-1</strain>
    </source>
</reference>